<accession>A0AA38KT17</accession>
<comment type="caution">
    <text evidence="3">The sequence shown here is derived from an EMBL/GenBank/DDBJ whole genome shotgun (WGS) entry which is preliminary data.</text>
</comment>
<proteinExistence type="predicted"/>
<feature type="compositionally biased region" description="Basic and acidic residues" evidence="1">
    <location>
        <begin position="625"/>
        <end position="636"/>
    </location>
</feature>
<protein>
    <recommendedName>
        <fullName evidence="2">DUF6589 domain-containing protein</fullName>
    </recommendedName>
</protein>
<dbReference type="EMBL" id="MU793316">
    <property type="protein sequence ID" value="KAJ3786381.1"/>
    <property type="molecule type" value="Genomic_DNA"/>
</dbReference>
<feature type="compositionally biased region" description="Acidic residues" evidence="1">
    <location>
        <begin position="889"/>
        <end position="907"/>
    </location>
</feature>
<gene>
    <name evidence="3" type="ORF">GGU10DRAFT_374993</name>
</gene>
<evidence type="ECO:0000256" key="1">
    <source>
        <dbReference type="SAM" id="MobiDB-lite"/>
    </source>
</evidence>
<dbReference type="Proteomes" id="UP001163798">
    <property type="component" value="Unassembled WGS sequence"/>
</dbReference>
<feature type="domain" description="DUF6589" evidence="2">
    <location>
        <begin position="307"/>
        <end position="788"/>
    </location>
</feature>
<reference evidence="3" key="1">
    <citation type="submission" date="2022-08" db="EMBL/GenBank/DDBJ databases">
        <authorList>
            <consortium name="DOE Joint Genome Institute"/>
            <person name="Min B."/>
            <person name="Riley R."/>
            <person name="Sierra-Patev S."/>
            <person name="Naranjo-Ortiz M."/>
            <person name="Looney B."/>
            <person name="Konkel Z."/>
            <person name="Slot J.C."/>
            <person name="Sakamoto Y."/>
            <person name="Steenwyk J.L."/>
            <person name="Rokas A."/>
            <person name="Carro J."/>
            <person name="Camarero S."/>
            <person name="Ferreira P."/>
            <person name="Molpeceres G."/>
            <person name="Ruiz-Duenas F.J."/>
            <person name="Serrano A."/>
            <person name="Henrissat B."/>
            <person name="Drula E."/>
            <person name="Hughes K.W."/>
            <person name="Mata J.L."/>
            <person name="Ishikawa N.K."/>
            <person name="Vargas-Isla R."/>
            <person name="Ushijima S."/>
            <person name="Smith C.A."/>
            <person name="Ahrendt S."/>
            <person name="Andreopoulos W."/>
            <person name="He G."/>
            <person name="Labutti K."/>
            <person name="Lipzen A."/>
            <person name="Ng V."/>
            <person name="Sandor L."/>
            <person name="Barry K."/>
            <person name="Martinez A.T."/>
            <person name="Xiao Y."/>
            <person name="Gibbons J.G."/>
            <person name="Terashima K."/>
            <person name="Hibbett D.S."/>
            <person name="Grigoriev I.V."/>
        </authorList>
    </citation>
    <scope>NUCLEOTIDE SEQUENCE</scope>
    <source>
        <strain evidence="3">TFB10291</strain>
    </source>
</reference>
<evidence type="ECO:0000313" key="4">
    <source>
        <dbReference type="Proteomes" id="UP001163798"/>
    </source>
</evidence>
<keyword evidence="4" id="KW-1185">Reference proteome</keyword>
<feature type="compositionally biased region" description="Acidic residues" evidence="1">
    <location>
        <begin position="952"/>
        <end position="967"/>
    </location>
</feature>
<evidence type="ECO:0000313" key="3">
    <source>
        <dbReference type="EMBL" id="KAJ3786381.1"/>
    </source>
</evidence>
<organism evidence="3 4">
    <name type="scientific">Lentinula aff. detonsa</name>
    <dbReference type="NCBI Taxonomy" id="2804958"/>
    <lineage>
        <taxon>Eukaryota</taxon>
        <taxon>Fungi</taxon>
        <taxon>Dikarya</taxon>
        <taxon>Basidiomycota</taxon>
        <taxon>Agaricomycotina</taxon>
        <taxon>Agaricomycetes</taxon>
        <taxon>Agaricomycetidae</taxon>
        <taxon>Agaricales</taxon>
        <taxon>Marasmiineae</taxon>
        <taxon>Omphalotaceae</taxon>
        <taxon>Lentinula</taxon>
    </lineage>
</organism>
<name>A0AA38KT17_9AGAR</name>
<feature type="region of interest" description="Disordered" evidence="1">
    <location>
        <begin position="603"/>
        <end position="636"/>
    </location>
</feature>
<dbReference type="AlphaFoldDB" id="A0AA38KT17"/>
<feature type="region of interest" description="Disordered" evidence="1">
    <location>
        <begin position="945"/>
        <end position="967"/>
    </location>
</feature>
<dbReference type="Pfam" id="PF20231">
    <property type="entry name" value="DUF6589"/>
    <property type="match status" value="1"/>
</dbReference>
<sequence length="967" mass="110555">MFWSSEWKELNRSHAHAMAIENFLSGRCSHHPGEIIHNWFTSPDGRTGANEEAKDQMWSTGSPKYWEIRNIRACLTSFAAQTSICHAVKQAKTAVRPDRGLHVRLARKSESGSQENPVDMYWKDIGVDTVRRVSKILRTNEPFLVDFLSCVATGKTDNKFIITRKSRPVDMVVTHCISALNFCLNQRANWLPVARGILYFAHSAPVDLFAYESRIGTMPAYSTIYGILRELGCYEAIASETAGRDPAQWGKLFIDNVQNYLRQRDMRAGREHKMSIGLAGTYIQYPPGTFDTTAPDPADRKSRIAKNERAHLTTDFFVDLINHEHLETVGSIQWLESLFSQVPQLRHYLPHVALLYETRAAINRVTSEPSKIHPLSTNGRNENVTAEFYAAVLDFFRQVGQTKDQFLHRLCPLGGDGLTFQRLHELKRYLQYNDNELSSLAIVEPQLEWWHTMWTDLCRIFETHWGEPLSKDPSTLGHSSRKIGRDDPSNLKKVDYYPGAQLAYLVLDVRMLDCWRLVFDTPDIFKYFQTLQSKDQIPPIEEFEKTARKLFRSYSSTRGMYNSIHHADLPKESSEWTNNVPMGTPWTGVTDIPTSDIGLTSIRSGASRKAKQPEKKKKKPTKAQKQAEIEREENRKHGDHVLANSISFMRDTVLSRECANAVASGDVGRVWEVLKVMLFTFAGSSHSKYATYLLETVTTLELESSTNLRNALLRMMVVNLGGKAGAFAPCDLIQEYFNRLLEMIVERKGKEFDDVFIQEVISRNLHNLARVKSDLRRGVDLENHSGCHSEPHNNAETRILLQQYADHELHSRRPGRFIEERDTDDFQRGWNKLRKGKLAKWTEETTRSRVREDLERRITTLGSAMMVEQTLANNCSTSRSPACYSDSDSSSESEEDSDASESDNEEDWGFKNSLGVMEVINGRLISQTLDLEQTADEAMTFLEAEWRRDEQETWGDDQSDNDSMEDE</sequence>
<dbReference type="InterPro" id="IPR046496">
    <property type="entry name" value="DUF6589"/>
</dbReference>
<feature type="compositionally biased region" description="Basic residues" evidence="1">
    <location>
        <begin position="606"/>
        <end position="622"/>
    </location>
</feature>
<evidence type="ECO:0000259" key="2">
    <source>
        <dbReference type="Pfam" id="PF20231"/>
    </source>
</evidence>
<feature type="region of interest" description="Disordered" evidence="1">
    <location>
        <begin position="872"/>
        <end position="908"/>
    </location>
</feature>